<evidence type="ECO:0000313" key="3">
    <source>
        <dbReference type="Proteomes" id="UP001149090"/>
    </source>
</evidence>
<feature type="region of interest" description="Disordered" evidence="1">
    <location>
        <begin position="64"/>
        <end position="84"/>
    </location>
</feature>
<gene>
    <name evidence="2" type="ORF">M0811_07262</name>
</gene>
<keyword evidence="3" id="KW-1185">Reference proteome</keyword>
<evidence type="ECO:0000256" key="1">
    <source>
        <dbReference type="SAM" id="MobiDB-lite"/>
    </source>
</evidence>
<comment type="caution">
    <text evidence="2">The sequence shown here is derived from an EMBL/GenBank/DDBJ whole genome shotgun (WGS) entry which is preliminary data.</text>
</comment>
<reference evidence="2" key="1">
    <citation type="submission" date="2022-10" db="EMBL/GenBank/DDBJ databases">
        <title>Novel sulphate-reducing endosymbionts in the free-living metamonad Anaeramoeba.</title>
        <authorList>
            <person name="Jerlstrom-Hultqvist J."/>
            <person name="Cepicka I."/>
            <person name="Gallot-Lavallee L."/>
            <person name="Salas-Leiva D."/>
            <person name="Curtis B.A."/>
            <person name="Zahonova K."/>
            <person name="Pipaliya S."/>
            <person name="Dacks J."/>
            <person name="Roger A.J."/>
        </authorList>
    </citation>
    <scope>NUCLEOTIDE SEQUENCE</scope>
    <source>
        <strain evidence="2">BMAN</strain>
    </source>
</reference>
<dbReference type="Proteomes" id="UP001149090">
    <property type="component" value="Unassembled WGS sequence"/>
</dbReference>
<dbReference type="EMBL" id="JAPDFW010000065">
    <property type="protein sequence ID" value="KAJ5075292.1"/>
    <property type="molecule type" value="Genomic_DNA"/>
</dbReference>
<proteinExistence type="predicted"/>
<protein>
    <submittedName>
        <fullName evidence="2">Uncharacterized protein</fullName>
    </submittedName>
</protein>
<evidence type="ECO:0000313" key="2">
    <source>
        <dbReference type="EMBL" id="KAJ5075292.1"/>
    </source>
</evidence>
<name>A0A9Q0LM06_ANAIG</name>
<dbReference type="AlphaFoldDB" id="A0A9Q0LM06"/>
<sequence>MSSKELTIETNEIAQNKRIPKNCSPTDILSPTTQILRGFQSNNQTGNSLKFSTRNFLKFEKEKKMNEEKVEMNEEKEEKKEENK</sequence>
<organism evidence="2 3">
    <name type="scientific">Anaeramoeba ignava</name>
    <name type="common">Anaerobic marine amoeba</name>
    <dbReference type="NCBI Taxonomy" id="1746090"/>
    <lineage>
        <taxon>Eukaryota</taxon>
        <taxon>Metamonada</taxon>
        <taxon>Anaeramoebidae</taxon>
        <taxon>Anaeramoeba</taxon>
    </lineage>
</organism>
<accession>A0A9Q0LM06</accession>